<dbReference type="AlphaFoldDB" id="A0A346XWG5"/>
<dbReference type="Gene3D" id="3.40.50.150">
    <property type="entry name" value="Vaccinia Virus protein VP39"/>
    <property type="match status" value="1"/>
</dbReference>
<dbReference type="NCBIfam" id="TIGR00478">
    <property type="entry name" value="tly"/>
    <property type="match status" value="1"/>
</dbReference>
<gene>
    <name evidence="5" type="ORF">DVS28_a1877</name>
</gene>
<dbReference type="SUPFAM" id="SSF53335">
    <property type="entry name" value="S-adenosyl-L-methionine-dependent methyltransferases"/>
    <property type="match status" value="1"/>
</dbReference>
<evidence type="ECO:0000256" key="1">
    <source>
        <dbReference type="ARBA" id="ARBA00022884"/>
    </source>
</evidence>
<evidence type="ECO:0000256" key="2">
    <source>
        <dbReference type="ARBA" id="ARBA00029460"/>
    </source>
</evidence>
<accession>A0A346XWG5</accession>
<proteinExistence type="inferred from homology"/>
<dbReference type="SMART" id="SM00363">
    <property type="entry name" value="S4"/>
    <property type="match status" value="1"/>
</dbReference>
<protein>
    <submittedName>
        <fullName evidence="5">RNA binding methyltransferase FtsJ like</fullName>
    </submittedName>
</protein>
<evidence type="ECO:0000259" key="4">
    <source>
        <dbReference type="SMART" id="SM00363"/>
    </source>
</evidence>
<dbReference type="InterPro" id="IPR004538">
    <property type="entry name" value="Hemolysin_A/TlyA"/>
</dbReference>
<feature type="domain" description="RNA-binding S4" evidence="4">
    <location>
        <begin position="7"/>
        <end position="69"/>
    </location>
</feature>
<dbReference type="InterPro" id="IPR047048">
    <property type="entry name" value="TlyA"/>
</dbReference>
<dbReference type="Pfam" id="PF01728">
    <property type="entry name" value="FtsJ"/>
    <property type="match status" value="1"/>
</dbReference>
<organism evidence="5 6">
    <name type="scientific">Euzebya pacifica</name>
    <dbReference type="NCBI Taxonomy" id="1608957"/>
    <lineage>
        <taxon>Bacteria</taxon>
        <taxon>Bacillati</taxon>
        <taxon>Actinomycetota</taxon>
        <taxon>Nitriliruptoria</taxon>
        <taxon>Euzebyales</taxon>
    </lineage>
</organism>
<dbReference type="PANTHER" id="PTHR32319">
    <property type="entry name" value="BACTERIAL HEMOLYSIN-LIKE PROTEIN"/>
    <property type="match status" value="1"/>
</dbReference>
<keyword evidence="1 3" id="KW-0694">RNA-binding</keyword>
<dbReference type="InterPro" id="IPR002942">
    <property type="entry name" value="S4_RNA-bd"/>
</dbReference>
<dbReference type="GO" id="GO:0008168">
    <property type="term" value="F:methyltransferase activity"/>
    <property type="evidence" value="ECO:0007669"/>
    <property type="project" value="UniProtKB-KW"/>
</dbReference>
<sequence>MTAARRTRLDAELVRRELAPSRTVARALIDAGSVRVDGVAVPKPASQVTRDQAIHVTEEGPRFASRGGLKLDGALEDLGVDVAGAVALDAGAAHGGFTDVLLRRGAAHVVAVDVAYGQLDWRLRSDDRVTLLERTNVRHLTPEDLAPHRPDVIVADLSFISLGKVLPTLASLAADRATALPMVKPQFEAGAAAVGKGGVVRDPATWIRTMREVATTAAELGFRTLGAAPSRAPGPAGNIEFFLHLHRGPHTVPTDEGESAASRRTDAETDLDALLAAAAEAGLALQG</sequence>
<dbReference type="GO" id="GO:0003723">
    <property type="term" value="F:RNA binding"/>
    <property type="evidence" value="ECO:0007669"/>
    <property type="project" value="UniProtKB-KW"/>
</dbReference>
<dbReference type="Pfam" id="PF01479">
    <property type="entry name" value="S4"/>
    <property type="match status" value="1"/>
</dbReference>
<evidence type="ECO:0000256" key="3">
    <source>
        <dbReference type="PROSITE-ProRule" id="PRU00182"/>
    </source>
</evidence>
<dbReference type="EMBL" id="CP031165">
    <property type="protein sequence ID" value="AXV06562.1"/>
    <property type="molecule type" value="Genomic_DNA"/>
</dbReference>
<dbReference type="PROSITE" id="PS50889">
    <property type="entry name" value="S4"/>
    <property type="match status" value="1"/>
</dbReference>
<keyword evidence="5" id="KW-0808">Transferase</keyword>
<dbReference type="InterPro" id="IPR002877">
    <property type="entry name" value="RNA_MeTrfase_FtsJ_dom"/>
</dbReference>
<dbReference type="GO" id="GO:0032259">
    <property type="term" value="P:methylation"/>
    <property type="evidence" value="ECO:0007669"/>
    <property type="project" value="UniProtKB-KW"/>
</dbReference>
<keyword evidence="6" id="KW-1185">Reference proteome</keyword>
<dbReference type="PANTHER" id="PTHR32319:SF0">
    <property type="entry name" value="BACTERIAL HEMOLYSIN-LIKE PROTEIN"/>
    <property type="match status" value="1"/>
</dbReference>
<dbReference type="KEGG" id="euz:DVS28_a1877"/>
<dbReference type="PIRSF" id="PIRSF005578">
    <property type="entry name" value="TlyA"/>
    <property type="match status" value="1"/>
</dbReference>
<evidence type="ECO:0000313" key="6">
    <source>
        <dbReference type="Proteomes" id="UP000264006"/>
    </source>
</evidence>
<dbReference type="CDD" id="cd00165">
    <property type="entry name" value="S4"/>
    <property type="match status" value="1"/>
</dbReference>
<reference evidence="5 6" key="1">
    <citation type="submission" date="2018-09" db="EMBL/GenBank/DDBJ databases">
        <title>Complete genome sequence of Euzebya sp. DY32-46 isolated from seawater of Pacific Ocean.</title>
        <authorList>
            <person name="Xu L."/>
            <person name="Wu Y.-H."/>
            <person name="Xu X.-W."/>
        </authorList>
    </citation>
    <scope>NUCLEOTIDE SEQUENCE [LARGE SCALE GENOMIC DNA]</scope>
    <source>
        <strain evidence="5 6">DY32-46</strain>
    </source>
</reference>
<dbReference type="InterPro" id="IPR029063">
    <property type="entry name" value="SAM-dependent_MTases_sf"/>
</dbReference>
<dbReference type="InterPro" id="IPR036986">
    <property type="entry name" value="S4_RNA-bd_sf"/>
</dbReference>
<dbReference type="Proteomes" id="UP000264006">
    <property type="component" value="Chromosome"/>
</dbReference>
<dbReference type="OrthoDB" id="9784736at2"/>
<evidence type="ECO:0000313" key="5">
    <source>
        <dbReference type="EMBL" id="AXV06562.1"/>
    </source>
</evidence>
<dbReference type="RefSeq" id="WP_114591188.1">
    <property type="nucleotide sequence ID" value="NZ_CP031165.1"/>
</dbReference>
<name>A0A346XWG5_9ACTN</name>
<dbReference type="SUPFAM" id="SSF55174">
    <property type="entry name" value="Alpha-L RNA-binding motif"/>
    <property type="match status" value="1"/>
</dbReference>
<comment type="similarity">
    <text evidence="2">Belongs to the TlyA family.</text>
</comment>
<dbReference type="Gene3D" id="3.10.290.10">
    <property type="entry name" value="RNA-binding S4 domain"/>
    <property type="match status" value="1"/>
</dbReference>
<keyword evidence="5" id="KW-0489">Methyltransferase</keyword>